<dbReference type="AlphaFoldDB" id="A0A9P3LTX4"/>
<sequence length="611" mass="69363">MSTAVKWSLSLCHVAIFFYGFHLQRDDKDLSDINTIGFSIYCSRGAALCLAFDMALIMLPVCRKLLSYISRISFALLGLGHGTISEGSQSRMTAYHKYMAYHVLAFLTIHVLGHCVNFYRLEQLGRGPAVGYHFQTWAGVTGYGMLLLLGIMYTTAHSRIRQRKYELFWYTHHLALVVMVLFSFHGYGCFVKTNEGQCRGYRSWRYVVLVSLIYLVERVLRAYEGHPSIALSSAIAHPGGAIELNFKHPSMHYRPGQHVYLNIPRLSKHEWHPFTITSSPIEPYISLDIRQDGDWTGNLGRLFGHGPETPRLEEPRKVLDRSLLPLIKIDGPYGGPKEDVLTYDHAVLIGTGNGITTFSGILRHIWFRHQETQSSRLQTLDLYWISRDANKLDWFQALFSMEKTLELFRTGLIRIHIYFTSTKAIPRRTLSRKPGQPGRSARDAPPLLPNLRTIDIVRRRYSEDDDEHEEEAELLSPWEDHRLGSGLTHSLISLTSIHSLPLSEHPSSFPGDSSTAPPQNILDSEERATRMMEEGEAIIGPHNIHYGRPDFAAIFDMMKHRIAQGSGTTSPPRESTTVGVFYCGSPGLGRTLARECKQVNSSRVRFEFNEE</sequence>
<accession>A0A9P3LTX4</accession>
<dbReference type="GO" id="GO:0006952">
    <property type="term" value="P:defense response"/>
    <property type="evidence" value="ECO:0007669"/>
    <property type="project" value="TreeGrafter"/>
</dbReference>
<dbReference type="InterPro" id="IPR013121">
    <property type="entry name" value="Fe_red_NAD-bd_6"/>
</dbReference>
<dbReference type="PROSITE" id="PS51384">
    <property type="entry name" value="FAD_FR"/>
    <property type="match status" value="1"/>
</dbReference>
<feature type="transmembrane region" description="Helical" evidence="9">
    <location>
        <begin position="36"/>
        <end position="61"/>
    </location>
</feature>
<keyword evidence="12" id="KW-1185">Reference proteome</keyword>
<feature type="transmembrane region" description="Helical" evidence="9">
    <location>
        <begin position="167"/>
        <end position="188"/>
    </location>
</feature>
<evidence type="ECO:0000256" key="3">
    <source>
        <dbReference type="ARBA" id="ARBA00022982"/>
    </source>
</evidence>
<dbReference type="GO" id="GO:0042554">
    <property type="term" value="P:superoxide anion generation"/>
    <property type="evidence" value="ECO:0007669"/>
    <property type="project" value="TreeGrafter"/>
</dbReference>
<dbReference type="SUPFAM" id="SSF52343">
    <property type="entry name" value="Ferredoxin reductase-like, C-terminal NADP-linked domain"/>
    <property type="match status" value="1"/>
</dbReference>
<evidence type="ECO:0000256" key="9">
    <source>
        <dbReference type="SAM" id="Phobius"/>
    </source>
</evidence>
<dbReference type="Pfam" id="PF08022">
    <property type="entry name" value="FAD_binding_8"/>
    <property type="match status" value="1"/>
</dbReference>
<evidence type="ECO:0000256" key="2">
    <source>
        <dbReference type="ARBA" id="ARBA00022692"/>
    </source>
</evidence>
<dbReference type="InterPro" id="IPR013130">
    <property type="entry name" value="Fe3_Rdtase_TM_dom"/>
</dbReference>
<feature type="region of interest" description="Disordered" evidence="8">
    <location>
        <begin position="428"/>
        <end position="447"/>
    </location>
</feature>
<comment type="subcellular location">
    <subcellularLocation>
        <location evidence="1">Membrane</location>
        <topology evidence="1">Multi-pass membrane protein</topology>
    </subcellularLocation>
</comment>
<organism evidence="11 12">
    <name type="scientific">Entomortierella parvispora</name>
    <dbReference type="NCBI Taxonomy" id="205924"/>
    <lineage>
        <taxon>Eukaryota</taxon>
        <taxon>Fungi</taxon>
        <taxon>Fungi incertae sedis</taxon>
        <taxon>Mucoromycota</taxon>
        <taxon>Mortierellomycotina</taxon>
        <taxon>Mortierellomycetes</taxon>
        <taxon>Mortierellales</taxon>
        <taxon>Mortierellaceae</taxon>
        <taxon>Entomortierella</taxon>
    </lineage>
</organism>
<dbReference type="OrthoDB" id="167398at2759"/>
<evidence type="ECO:0000256" key="6">
    <source>
        <dbReference type="ARBA" id="ARBA00023065"/>
    </source>
</evidence>
<dbReference type="SUPFAM" id="SSF63380">
    <property type="entry name" value="Riboflavin synthase domain-like"/>
    <property type="match status" value="1"/>
</dbReference>
<keyword evidence="6" id="KW-0406">Ion transport</keyword>
<evidence type="ECO:0000259" key="10">
    <source>
        <dbReference type="PROSITE" id="PS51384"/>
    </source>
</evidence>
<dbReference type="Gene3D" id="3.40.50.80">
    <property type="entry name" value="Nucleotide-binding domain of ferredoxin-NADP reductase (FNR) module"/>
    <property type="match status" value="1"/>
</dbReference>
<name>A0A9P3LTX4_9FUNG</name>
<dbReference type="EMBL" id="BQFW01000004">
    <property type="protein sequence ID" value="GJJ70372.1"/>
    <property type="molecule type" value="Genomic_DNA"/>
</dbReference>
<dbReference type="InterPro" id="IPR050369">
    <property type="entry name" value="RBOH/FRE"/>
</dbReference>
<dbReference type="PANTHER" id="PTHR11972:SF39">
    <property type="entry name" value="FAD-BINDING FR-TYPE DOMAIN-CONTAINING PROTEIN"/>
    <property type="match status" value="1"/>
</dbReference>
<dbReference type="SFLD" id="SFLDG01168">
    <property type="entry name" value="Ferric_reductase_subgroup_(FRE"/>
    <property type="match status" value="1"/>
</dbReference>
<dbReference type="Pfam" id="PF01794">
    <property type="entry name" value="Ferric_reduct"/>
    <property type="match status" value="1"/>
</dbReference>
<dbReference type="SFLD" id="SFLDS00052">
    <property type="entry name" value="Ferric_Reductase_Domain"/>
    <property type="match status" value="1"/>
</dbReference>
<reference evidence="11" key="2">
    <citation type="journal article" date="2022" name="Microbiol. Resour. Announc.">
        <title>Whole-Genome Sequence of Entomortierella parvispora E1425, a Mucoromycotan Fungus Associated with Burkholderiaceae-Related Endosymbiotic Bacteria.</title>
        <authorList>
            <person name="Herlambang A."/>
            <person name="Guo Y."/>
            <person name="Takashima Y."/>
            <person name="Narisawa K."/>
            <person name="Ohta H."/>
            <person name="Nishizawa T."/>
        </authorList>
    </citation>
    <scope>NUCLEOTIDE SEQUENCE</scope>
    <source>
        <strain evidence="11">E1425</strain>
    </source>
</reference>
<evidence type="ECO:0000313" key="12">
    <source>
        <dbReference type="Proteomes" id="UP000827284"/>
    </source>
</evidence>
<keyword evidence="3" id="KW-0249">Electron transport</keyword>
<dbReference type="GO" id="GO:0043020">
    <property type="term" value="C:NADPH oxidase complex"/>
    <property type="evidence" value="ECO:0007669"/>
    <property type="project" value="TreeGrafter"/>
</dbReference>
<feature type="transmembrane region" description="Helical" evidence="9">
    <location>
        <begin position="134"/>
        <end position="155"/>
    </location>
</feature>
<feature type="domain" description="FAD-binding FR-type" evidence="10">
    <location>
        <begin position="202"/>
        <end position="339"/>
    </location>
</feature>
<dbReference type="Proteomes" id="UP000827284">
    <property type="component" value="Unassembled WGS sequence"/>
</dbReference>
<dbReference type="PANTHER" id="PTHR11972">
    <property type="entry name" value="NADPH OXIDASE"/>
    <property type="match status" value="1"/>
</dbReference>
<gene>
    <name evidence="11" type="ORF">EMPS_02721</name>
</gene>
<evidence type="ECO:0000313" key="11">
    <source>
        <dbReference type="EMBL" id="GJJ70372.1"/>
    </source>
</evidence>
<dbReference type="GO" id="GO:0006811">
    <property type="term" value="P:monoatomic ion transport"/>
    <property type="evidence" value="ECO:0007669"/>
    <property type="project" value="UniProtKB-KW"/>
</dbReference>
<dbReference type="InterPro" id="IPR017927">
    <property type="entry name" value="FAD-bd_FR_type"/>
</dbReference>
<evidence type="ECO:0000256" key="4">
    <source>
        <dbReference type="ARBA" id="ARBA00022989"/>
    </source>
</evidence>
<dbReference type="InterPro" id="IPR017938">
    <property type="entry name" value="Riboflavin_synthase-like_b-brl"/>
</dbReference>
<dbReference type="Pfam" id="PF08030">
    <property type="entry name" value="NAD_binding_6"/>
    <property type="match status" value="1"/>
</dbReference>
<comment type="caution">
    <text evidence="11">The sequence shown here is derived from an EMBL/GenBank/DDBJ whole genome shotgun (WGS) entry which is preliminary data.</text>
</comment>
<proteinExistence type="predicted"/>
<evidence type="ECO:0000256" key="1">
    <source>
        <dbReference type="ARBA" id="ARBA00004141"/>
    </source>
</evidence>
<keyword evidence="6" id="KW-0813">Transport</keyword>
<dbReference type="InterPro" id="IPR039261">
    <property type="entry name" value="FNR_nucleotide-bd"/>
</dbReference>
<dbReference type="Gene3D" id="2.40.30.10">
    <property type="entry name" value="Translation factors"/>
    <property type="match status" value="1"/>
</dbReference>
<reference evidence="11" key="1">
    <citation type="submission" date="2021-11" db="EMBL/GenBank/DDBJ databases">
        <authorList>
            <person name="Herlambang A."/>
            <person name="Guo Y."/>
            <person name="Takashima Y."/>
            <person name="Nishizawa T."/>
        </authorList>
    </citation>
    <scope>NUCLEOTIDE SEQUENCE</scope>
    <source>
        <strain evidence="11">E1425</strain>
    </source>
</reference>
<evidence type="ECO:0000256" key="8">
    <source>
        <dbReference type="SAM" id="MobiDB-lite"/>
    </source>
</evidence>
<evidence type="ECO:0000256" key="7">
    <source>
        <dbReference type="ARBA" id="ARBA00023136"/>
    </source>
</evidence>
<keyword evidence="7 9" id="KW-0472">Membrane</keyword>
<dbReference type="InterPro" id="IPR013112">
    <property type="entry name" value="FAD-bd_8"/>
</dbReference>
<evidence type="ECO:0000256" key="5">
    <source>
        <dbReference type="ARBA" id="ARBA00023002"/>
    </source>
</evidence>
<dbReference type="CDD" id="cd06186">
    <property type="entry name" value="NOX_Duox_like_FAD_NADP"/>
    <property type="match status" value="1"/>
</dbReference>
<dbReference type="GO" id="GO:0016175">
    <property type="term" value="F:superoxide-generating NAD(P)H oxidase activity"/>
    <property type="evidence" value="ECO:0007669"/>
    <property type="project" value="TreeGrafter"/>
</dbReference>
<feature type="transmembrane region" description="Helical" evidence="9">
    <location>
        <begin position="7"/>
        <end position="24"/>
    </location>
</feature>
<keyword evidence="2 9" id="KW-0812">Transmembrane</keyword>
<feature type="transmembrane region" description="Helical" evidence="9">
    <location>
        <begin position="98"/>
        <end position="119"/>
    </location>
</feature>
<protein>
    <submittedName>
        <fullName evidence="11">Ferric-chelate reductase</fullName>
    </submittedName>
</protein>
<keyword evidence="4 9" id="KW-1133">Transmembrane helix</keyword>
<keyword evidence="5" id="KW-0560">Oxidoreductase</keyword>